<reference evidence="1" key="2">
    <citation type="submission" date="2020-06" db="EMBL/GenBank/DDBJ databases">
        <title>Helianthus annuus Genome sequencing and assembly Release 2.</title>
        <authorList>
            <person name="Gouzy J."/>
            <person name="Langlade N."/>
            <person name="Munos S."/>
        </authorList>
    </citation>
    <scope>NUCLEOTIDE SEQUENCE</scope>
    <source>
        <tissue evidence="1">Leaves</tissue>
    </source>
</reference>
<proteinExistence type="predicted"/>
<dbReference type="Proteomes" id="UP000215914">
    <property type="component" value="Unassembled WGS sequence"/>
</dbReference>
<gene>
    <name evidence="1" type="ORF">HanXRQr2_Chr07g0303041</name>
</gene>
<dbReference type="Gramene" id="mRNA:HanXRQr2_Chr07g0303041">
    <property type="protein sequence ID" value="CDS:HanXRQr2_Chr07g0303041.1"/>
    <property type="gene ID" value="HanXRQr2_Chr07g0303041"/>
</dbReference>
<evidence type="ECO:0000313" key="1">
    <source>
        <dbReference type="EMBL" id="KAF5799308.1"/>
    </source>
</evidence>
<name>A0A9K3IM22_HELAN</name>
<protein>
    <submittedName>
        <fullName evidence="1">Uncharacterized protein</fullName>
    </submittedName>
</protein>
<sequence length="95" mass="10650">MILLDHVCCLIKNLTKKTQMGQNLVRKKECNLNKSPPHFNMYPLSDVCPSSLKVDQSFCSRLFVAPSFNVQSFMLSNVVQSSNETLGVSKNIICP</sequence>
<keyword evidence="2" id="KW-1185">Reference proteome</keyword>
<accession>A0A9K3IM22</accession>
<dbReference type="AlphaFoldDB" id="A0A9K3IM22"/>
<comment type="caution">
    <text evidence="1">The sequence shown here is derived from an EMBL/GenBank/DDBJ whole genome shotgun (WGS) entry which is preliminary data.</text>
</comment>
<reference evidence="1" key="1">
    <citation type="journal article" date="2017" name="Nature">
        <title>The sunflower genome provides insights into oil metabolism, flowering and Asterid evolution.</title>
        <authorList>
            <person name="Badouin H."/>
            <person name="Gouzy J."/>
            <person name="Grassa C.J."/>
            <person name="Murat F."/>
            <person name="Staton S.E."/>
            <person name="Cottret L."/>
            <person name="Lelandais-Briere C."/>
            <person name="Owens G.L."/>
            <person name="Carrere S."/>
            <person name="Mayjonade B."/>
            <person name="Legrand L."/>
            <person name="Gill N."/>
            <person name="Kane N.C."/>
            <person name="Bowers J.E."/>
            <person name="Hubner S."/>
            <person name="Bellec A."/>
            <person name="Berard A."/>
            <person name="Berges H."/>
            <person name="Blanchet N."/>
            <person name="Boniface M.C."/>
            <person name="Brunel D."/>
            <person name="Catrice O."/>
            <person name="Chaidir N."/>
            <person name="Claudel C."/>
            <person name="Donnadieu C."/>
            <person name="Faraut T."/>
            <person name="Fievet G."/>
            <person name="Helmstetter N."/>
            <person name="King M."/>
            <person name="Knapp S.J."/>
            <person name="Lai Z."/>
            <person name="Le Paslier M.C."/>
            <person name="Lippi Y."/>
            <person name="Lorenzon L."/>
            <person name="Mandel J.R."/>
            <person name="Marage G."/>
            <person name="Marchand G."/>
            <person name="Marquand E."/>
            <person name="Bret-Mestries E."/>
            <person name="Morien E."/>
            <person name="Nambeesan S."/>
            <person name="Nguyen T."/>
            <person name="Pegot-Espagnet P."/>
            <person name="Pouilly N."/>
            <person name="Raftis F."/>
            <person name="Sallet E."/>
            <person name="Schiex T."/>
            <person name="Thomas J."/>
            <person name="Vandecasteele C."/>
            <person name="Vares D."/>
            <person name="Vear F."/>
            <person name="Vautrin S."/>
            <person name="Crespi M."/>
            <person name="Mangin B."/>
            <person name="Burke J.M."/>
            <person name="Salse J."/>
            <person name="Munos S."/>
            <person name="Vincourt P."/>
            <person name="Rieseberg L.H."/>
            <person name="Langlade N.B."/>
        </authorList>
    </citation>
    <scope>NUCLEOTIDE SEQUENCE</scope>
    <source>
        <tissue evidence="1">Leaves</tissue>
    </source>
</reference>
<dbReference type="EMBL" id="MNCJ02000322">
    <property type="protein sequence ID" value="KAF5799308.1"/>
    <property type="molecule type" value="Genomic_DNA"/>
</dbReference>
<evidence type="ECO:0000313" key="2">
    <source>
        <dbReference type="Proteomes" id="UP000215914"/>
    </source>
</evidence>
<organism evidence="1 2">
    <name type="scientific">Helianthus annuus</name>
    <name type="common">Common sunflower</name>
    <dbReference type="NCBI Taxonomy" id="4232"/>
    <lineage>
        <taxon>Eukaryota</taxon>
        <taxon>Viridiplantae</taxon>
        <taxon>Streptophyta</taxon>
        <taxon>Embryophyta</taxon>
        <taxon>Tracheophyta</taxon>
        <taxon>Spermatophyta</taxon>
        <taxon>Magnoliopsida</taxon>
        <taxon>eudicotyledons</taxon>
        <taxon>Gunneridae</taxon>
        <taxon>Pentapetalae</taxon>
        <taxon>asterids</taxon>
        <taxon>campanulids</taxon>
        <taxon>Asterales</taxon>
        <taxon>Asteraceae</taxon>
        <taxon>Asteroideae</taxon>
        <taxon>Heliantheae alliance</taxon>
        <taxon>Heliantheae</taxon>
        <taxon>Helianthus</taxon>
    </lineage>
</organism>